<evidence type="ECO:0000313" key="2">
    <source>
        <dbReference type="EMBL" id="JAC66892.1"/>
    </source>
</evidence>
<proteinExistence type="predicted"/>
<reference evidence="2" key="1">
    <citation type="submission" date="2014-05" db="EMBL/GenBank/DDBJ databases">
        <title>The transcriptome of the halophilic microalga Tetraselmis sp. GSL018 isolated from the Great Salt Lake, Utah.</title>
        <authorList>
            <person name="Jinkerson R.E."/>
            <person name="D'Adamo S."/>
            <person name="Posewitz M.C."/>
        </authorList>
    </citation>
    <scope>NUCLEOTIDE SEQUENCE</scope>
    <source>
        <strain evidence="2">GSL018</strain>
    </source>
</reference>
<dbReference type="EMBL" id="GBEZ01019698">
    <property type="protein sequence ID" value="JAC66892.1"/>
    <property type="molecule type" value="Transcribed_RNA"/>
</dbReference>
<sequence>CAQPIAGKSSHKTCVSQSRRSSVSTPRLLREDLPLPSEPTCLISESAADARLPTGVPGTAVEGWTPGG</sequence>
<feature type="compositionally biased region" description="Polar residues" evidence="1">
    <location>
        <begin position="12"/>
        <end position="25"/>
    </location>
</feature>
<feature type="non-terminal residue" evidence="2">
    <location>
        <position position="1"/>
    </location>
</feature>
<protein>
    <submittedName>
        <fullName evidence="2">Uncharacterized protein</fullName>
    </submittedName>
</protein>
<dbReference type="AlphaFoldDB" id="A0A061R1T9"/>
<accession>A0A061R1T9</accession>
<feature type="non-terminal residue" evidence="2">
    <location>
        <position position="68"/>
    </location>
</feature>
<name>A0A061R1T9_9CHLO</name>
<gene>
    <name evidence="2" type="ORF">TSPGSL018_12542</name>
</gene>
<feature type="region of interest" description="Disordered" evidence="1">
    <location>
        <begin position="1"/>
        <end position="26"/>
    </location>
</feature>
<organism evidence="2">
    <name type="scientific">Tetraselmis sp. GSL018</name>
    <dbReference type="NCBI Taxonomy" id="582737"/>
    <lineage>
        <taxon>Eukaryota</taxon>
        <taxon>Viridiplantae</taxon>
        <taxon>Chlorophyta</taxon>
        <taxon>core chlorophytes</taxon>
        <taxon>Chlorodendrophyceae</taxon>
        <taxon>Chlorodendrales</taxon>
        <taxon>Chlorodendraceae</taxon>
        <taxon>Tetraselmis</taxon>
    </lineage>
</organism>
<evidence type="ECO:0000256" key="1">
    <source>
        <dbReference type="SAM" id="MobiDB-lite"/>
    </source>
</evidence>